<evidence type="ECO:0000259" key="2">
    <source>
        <dbReference type="Pfam" id="PF00723"/>
    </source>
</evidence>
<dbReference type="InterPro" id="IPR011613">
    <property type="entry name" value="GH15-like"/>
</dbReference>
<reference evidence="4" key="1">
    <citation type="journal article" date="2014" name="Int. J. Syst. Evol. Microbiol.">
        <title>Complete genome sequence of Corynebacterium casei LMG S-19264T (=DSM 44701T), isolated from a smear-ripened cheese.</title>
        <authorList>
            <consortium name="US DOE Joint Genome Institute (JGI-PGF)"/>
            <person name="Walter F."/>
            <person name="Albersmeier A."/>
            <person name="Kalinowski J."/>
            <person name="Ruckert C."/>
        </authorList>
    </citation>
    <scope>NUCLEOTIDE SEQUENCE</scope>
    <source>
        <strain evidence="4">JCM 4335</strain>
    </source>
</reference>
<dbReference type="GO" id="GO:0005975">
    <property type="term" value="P:carbohydrate metabolic process"/>
    <property type="evidence" value="ECO:0007669"/>
    <property type="project" value="InterPro"/>
</dbReference>
<keyword evidence="5" id="KW-1185">Reference proteome</keyword>
<accession>A0A918AXL3</accession>
<gene>
    <name evidence="4" type="ORF">GCM10010249_14590</name>
</gene>
<name>A0A918AXL3_9ACTN</name>
<dbReference type="Pfam" id="PF00723">
    <property type="entry name" value="Glyco_hydro_15"/>
    <property type="match status" value="1"/>
</dbReference>
<dbReference type="InterPro" id="IPR012341">
    <property type="entry name" value="6hp_glycosidase-like_sf"/>
</dbReference>
<evidence type="ECO:0000256" key="1">
    <source>
        <dbReference type="SAM" id="MobiDB-lite"/>
    </source>
</evidence>
<sequence length="619" mass="67333">MGSAIGRAGTKTVPGPPTGSPRPGGYAPLLDYAVIGDGRTAALVARDGSVDWLGLPDLDSPAVFGAVLDATRGGRFTLEPSVAYRSERRYLPGTNVLETTFRTARGTVRVTDALTLHDDTALTPMRELLRRVEGVSGSVPLRWSVRPRFGYGTIPTRLGRRAGVPVATAGGDALAVCAWDAGEPAYDTTTISGRLTLDRGRRALIAMPFAHQEPLVLPARAECEERLDATCAAWRAWTYDRRYAGRWHQAVMRSLLTLKLLVHAPSGAVAAAVTTSLPEEIGGERNWDYRFSWVRDSALALAAFLRLGCPAEAHAYFWWLMHASQLTHPSLNVLYRLDGGHRTPEETLPWEGYRGSGPVRVGNAAVTQLQLDTHGELMQTAWQYARATGRLDADVARRLAELADLVCTAWQEPDAGIWEVRSPPRHFTQSKMMCWVALDRAADLAERGLIPDRHLDRWHDARDAITAFVETRCFSHRRGSYTRAADGDDLDAAVLLGHLYGYGGDGHRVRATVSALERHLRHGPYVDRYTGEDGLAGGEGAFLACSFWLAEALARTGSPARAVELMDELVGLANDVGLYSEEIDPATGEFLGNLPQGLSHLALISAACAITAASRDTVR</sequence>
<dbReference type="InterPro" id="IPR045582">
    <property type="entry name" value="Trehalase-like_N"/>
</dbReference>
<protein>
    <submittedName>
        <fullName evidence="4">Glycosyl hydrolase</fullName>
    </submittedName>
</protein>
<dbReference type="AlphaFoldDB" id="A0A918AXL3"/>
<dbReference type="Proteomes" id="UP000654123">
    <property type="component" value="Unassembled WGS sequence"/>
</dbReference>
<keyword evidence="4" id="KW-0378">Hydrolase</keyword>
<reference evidence="4" key="2">
    <citation type="submission" date="2020-09" db="EMBL/GenBank/DDBJ databases">
        <authorList>
            <person name="Sun Q."/>
            <person name="Ohkuma M."/>
        </authorList>
    </citation>
    <scope>NUCLEOTIDE SEQUENCE</scope>
    <source>
        <strain evidence="4">JCM 4335</strain>
    </source>
</reference>
<comment type="caution">
    <text evidence="4">The sequence shown here is derived from an EMBL/GenBank/DDBJ whole genome shotgun (WGS) entry which is preliminary data.</text>
</comment>
<dbReference type="Pfam" id="PF19291">
    <property type="entry name" value="TREH_N"/>
    <property type="match status" value="1"/>
</dbReference>
<dbReference type="SUPFAM" id="SSF48208">
    <property type="entry name" value="Six-hairpin glycosidases"/>
    <property type="match status" value="1"/>
</dbReference>
<evidence type="ECO:0000259" key="3">
    <source>
        <dbReference type="Pfam" id="PF19291"/>
    </source>
</evidence>
<dbReference type="Gene3D" id="1.50.10.10">
    <property type="match status" value="1"/>
</dbReference>
<evidence type="ECO:0000313" key="5">
    <source>
        <dbReference type="Proteomes" id="UP000654123"/>
    </source>
</evidence>
<dbReference type="InterPro" id="IPR008928">
    <property type="entry name" value="6-hairpin_glycosidase_sf"/>
</dbReference>
<feature type="region of interest" description="Disordered" evidence="1">
    <location>
        <begin position="1"/>
        <end position="24"/>
    </location>
</feature>
<feature type="domain" description="GH15-like" evidence="2">
    <location>
        <begin position="248"/>
        <end position="607"/>
    </location>
</feature>
<feature type="domain" description="Trehalase-like N-terminal" evidence="3">
    <location>
        <begin position="32"/>
        <end position="161"/>
    </location>
</feature>
<dbReference type="EMBL" id="BMSV01000002">
    <property type="protein sequence ID" value="GGP97250.1"/>
    <property type="molecule type" value="Genomic_DNA"/>
</dbReference>
<dbReference type="PANTHER" id="PTHR31616">
    <property type="entry name" value="TREHALASE"/>
    <property type="match status" value="1"/>
</dbReference>
<evidence type="ECO:0000313" key="4">
    <source>
        <dbReference type="EMBL" id="GGP97250.1"/>
    </source>
</evidence>
<dbReference type="GO" id="GO:0004553">
    <property type="term" value="F:hydrolase activity, hydrolyzing O-glycosyl compounds"/>
    <property type="evidence" value="ECO:0007669"/>
    <property type="project" value="TreeGrafter"/>
</dbReference>
<proteinExistence type="predicted"/>
<organism evidence="4 5">
    <name type="scientific">Streptomyces roseolilacinus</name>
    <dbReference type="NCBI Taxonomy" id="66904"/>
    <lineage>
        <taxon>Bacteria</taxon>
        <taxon>Bacillati</taxon>
        <taxon>Actinomycetota</taxon>
        <taxon>Actinomycetes</taxon>
        <taxon>Kitasatosporales</taxon>
        <taxon>Streptomycetaceae</taxon>
        <taxon>Streptomyces</taxon>
    </lineage>
</organism>
<dbReference type="RefSeq" id="WP_189530976.1">
    <property type="nucleotide sequence ID" value="NZ_BMSV01000002.1"/>
</dbReference>
<dbReference type="PANTHER" id="PTHR31616:SF0">
    <property type="entry name" value="GLUCAN 1,4-ALPHA-GLUCOSIDASE"/>
    <property type="match status" value="1"/>
</dbReference>